<dbReference type="Gene3D" id="3.20.20.80">
    <property type="entry name" value="Glycosidases"/>
    <property type="match status" value="1"/>
</dbReference>
<gene>
    <name evidence="2" type="ORF">IHE71_18560</name>
</gene>
<evidence type="ECO:0000313" key="3">
    <source>
        <dbReference type="Proteomes" id="UP000625527"/>
    </source>
</evidence>
<evidence type="ECO:0000313" key="2">
    <source>
        <dbReference type="EMBL" id="MBE1877694.1"/>
    </source>
</evidence>
<protein>
    <submittedName>
        <fullName evidence="2">DUF1906 domain-containing protein</fullName>
    </submittedName>
</protein>
<dbReference type="InterPro" id="IPR017853">
    <property type="entry name" value="GH"/>
</dbReference>
<evidence type="ECO:0000259" key="1">
    <source>
        <dbReference type="Pfam" id="PF08924"/>
    </source>
</evidence>
<dbReference type="SUPFAM" id="SSF51445">
    <property type="entry name" value="(Trans)glycosidases"/>
    <property type="match status" value="1"/>
</dbReference>
<organism evidence="2 3">
    <name type="scientific">Myceligenerans pegani</name>
    <dbReference type="NCBI Taxonomy" id="2776917"/>
    <lineage>
        <taxon>Bacteria</taxon>
        <taxon>Bacillati</taxon>
        <taxon>Actinomycetota</taxon>
        <taxon>Actinomycetes</taxon>
        <taxon>Micrococcales</taxon>
        <taxon>Promicromonosporaceae</taxon>
        <taxon>Myceligenerans</taxon>
    </lineage>
</organism>
<feature type="domain" description="Rv2525c-like glycoside hydrolase-like" evidence="1">
    <location>
        <begin position="321"/>
        <end position="488"/>
    </location>
</feature>
<sequence length="810" mass="87463">MNDHVLESQAWLNANYGSRPGWETLDEDGVIGWQTVQGVQRALQAELGISPLVPGFGDAARAAFRARIGRIDGGTTDTRLLMILSCALWCKGSPGLPSAFYHPGAGDPDPAFGMMSGSVADLRVALGLGAADPHVDVKMMAWLLSMETYRLISGGTAPVQAVQRWLNGTYADEPALDLVATHGLFSRSTHRALMIATQIEIGVPAREANGVFGPQTRGRLRGDYRDEDGEPVPVHRGPYFDHLFQAWLTVNGYPLVVDGDIDARTRRAAAEFREFMALTDVGDMSAGTWMALMVSCGDPDRDVTGFDHALQLAAADYEDARDKGYRVVGRYLSGVTQRDGVPYDKFLGIDEISALKAKSFGLLPIYQVMENDVSYMSYDNGYRLGVLATQRAHVVGLPENSVVYFAVDFDAHGATVTGPVMDHFRGIDDAVSSVSGTYPLRVGVYGGRNVCDLVVKEGLAAASFIAGAAYAWVANMGHPMPRSWHYNQIQATDLTLAGTSREIDKVVVSPAAEPVDACLIAGPPPELDGRASATGYGLDLDWFIGATHDVERGFAARGDAFDRYRDAADDYLVQAIQRLAHPGAPWRAYAPFGAPEALEAAGEVLAARELGVFDEIRDARRFAVALRGHERHGVVPRGWSAWTPGDLGGWGFDLYSLWVRLAAGKAAARIPAGDVYEFVSDNLGGDESLFSTRDLVADADAVLVASRREMLVASRREAEGRYSAVLRDVLSTDAQGRIRQFYRTRFAGRRSTAVDAVSQLAAGVDHGSVREAFGMTYNEVCGSPDPFLPKPTVVQAEAMGRAFADLIDGI</sequence>
<dbReference type="CDD" id="cd06418">
    <property type="entry name" value="GH25_BacA-like"/>
    <property type="match status" value="1"/>
</dbReference>
<reference evidence="2 3" key="1">
    <citation type="submission" date="2020-10" db="EMBL/GenBank/DDBJ databases">
        <title>Myceligenerans pegani sp. nov., an endophytic actinomycete isolated from Peganum harmala L. in Xinjiang, China.</title>
        <authorList>
            <person name="Xin L."/>
        </authorList>
    </citation>
    <scope>NUCLEOTIDE SEQUENCE [LARGE SCALE GENOMIC DNA]</scope>
    <source>
        <strain evidence="2 3">TRM65318</strain>
    </source>
</reference>
<dbReference type="InterPro" id="IPR015020">
    <property type="entry name" value="Rv2525c-like_Glyco_Hydro-like"/>
</dbReference>
<dbReference type="Proteomes" id="UP000625527">
    <property type="component" value="Unassembled WGS sequence"/>
</dbReference>
<accession>A0ABR9N217</accession>
<dbReference type="Pfam" id="PF08924">
    <property type="entry name" value="Rv2525c_GlyHyd-like"/>
    <property type="match status" value="1"/>
</dbReference>
<keyword evidence="3" id="KW-1185">Reference proteome</keyword>
<proteinExistence type="predicted"/>
<name>A0ABR9N217_9MICO</name>
<dbReference type="RefSeq" id="WP_192864250.1">
    <property type="nucleotide sequence ID" value="NZ_JADAQT010000105.1"/>
</dbReference>
<comment type="caution">
    <text evidence="2">The sequence shown here is derived from an EMBL/GenBank/DDBJ whole genome shotgun (WGS) entry which is preliminary data.</text>
</comment>
<dbReference type="EMBL" id="JADAQT010000105">
    <property type="protein sequence ID" value="MBE1877694.1"/>
    <property type="molecule type" value="Genomic_DNA"/>
</dbReference>